<name>A0AAD1S5Y1_PELCU</name>
<dbReference type="Proteomes" id="UP001295444">
    <property type="component" value="Chromosome 05"/>
</dbReference>
<sequence length="83" mass="8955">MHPITKLLQTAGPTYRWSTPRSLLVVKEMKTYKASDPADGPALLAALGLSMQGLPTPGLSSAHPRNNVDIPTFVTREERSPAT</sequence>
<keyword evidence="3" id="KW-1185">Reference proteome</keyword>
<proteinExistence type="predicted"/>
<evidence type="ECO:0000313" key="3">
    <source>
        <dbReference type="Proteomes" id="UP001295444"/>
    </source>
</evidence>
<accession>A0AAD1S5Y1</accession>
<gene>
    <name evidence="2" type="ORF">PECUL_23A000018</name>
</gene>
<evidence type="ECO:0000313" key="2">
    <source>
        <dbReference type="EMBL" id="CAH2292112.1"/>
    </source>
</evidence>
<evidence type="ECO:0000256" key="1">
    <source>
        <dbReference type="SAM" id="MobiDB-lite"/>
    </source>
</evidence>
<feature type="region of interest" description="Disordered" evidence="1">
    <location>
        <begin position="56"/>
        <end position="83"/>
    </location>
</feature>
<reference evidence="2" key="1">
    <citation type="submission" date="2022-03" db="EMBL/GenBank/DDBJ databases">
        <authorList>
            <person name="Alioto T."/>
            <person name="Alioto T."/>
            <person name="Gomez Garrido J."/>
        </authorList>
    </citation>
    <scope>NUCLEOTIDE SEQUENCE</scope>
</reference>
<dbReference type="AlphaFoldDB" id="A0AAD1S5Y1"/>
<protein>
    <submittedName>
        <fullName evidence="2">Uncharacterized protein</fullName>
    </submittedName>
</protein>
<organism evidence="2 3">
    <name type="scientific">Pelobates cultripes</name>
    <name type="common">Western spadefoot toad</name>
    <dbReference type="NCBI Taxonomy" id="61616"/>
    <lineage>
        <taxon>Eukaryota</taxon>
        <taxon>Metazoa</taxon>
        <taxon>Chordata</taxon>
        <taxon>Craniata</taxon>
        <taxon>Vertebrata</taxon>
        <taxon>Euteleostomi</taxon>
        <taxon>Amphibia</taxon>
        <taxon>Batrachia</taxon>
        <taxon>Anura</taxon>
        <taxon>Pelobatoidea</taxon>
        <taxon>Pelobatidae</taxon>
        <taxon>Pelobates</taxon>
    </lineage>
</organism>
<dbReference type="EMBL" id="OW240916">
    <property type="protein sequence ID" value="CAH2292112.1"/>
    <property type="molecule type" value="Genomic_DNA"/>
</dbReference>